<name>A0A915JK64_ROMCU</name>
<evidence type="ECO:0000313" key="1">
    <source>
        <dbReference type="Proteomes" id="UP000887565"/>
    </source>
</evidence>
<proteinExistence type="predicted"/>
<organism evidence="1 2">
    <name type="scientific">Romanomermis culicivorax</name>
    <name type="common">Nematode worm</name>
    <dbReference type="NCBI Taxonomy" id="13658"/>
    <lineage>
        <taxon>Eukaryota</taxon>
        <taxon>Metazoa</taxon>
        <taxon>Ecdysozoa</taxon>
        <taxon>Nematoda</taxon>
        <taxon>Enoplea</taxon>
        <taxon>Dorylaimia</taxon>
        <taxon>Mermithida</taxon>
        <taxon>Mermithoidea</taxon>
        <taxon>Mermithidae</taxon>
        <taxon>Romanomermis</taxon>
    </lineage>
</organism>
<protein>
    <submittedName>
        <fullName evidence="2">Uncharacterized protein</fullName>
    </submittedName>
</protein>
<evidence type="ECO:0000313" key="2">
    <source>
        <dbReference type="WBParaSite" id="nRc.2.0.1.t26498-RA"/>
    </source>
</evidence>
<dbReference type="AlphaFoldDB" id="A0A915JK64"/>
<dbReference type="Proteomes" id="UP000887565">
    <property type="component" value="Unplaced"/>
</dbReference>
<reference evidence="2" key="1">
    <citation type="submission" date="2022-11" db="UniProtKB">
        <authorList>
            <consortium name="WormBaseParasite"/>
        </authorList>
    </citation>
    <scope>IDENTIFICATION</scope>
</reference>
<keyword evidence="1" id="KW-1185">Reference proteome</keyword>
<accession>A0A915JK64</accession>
<dbReference type="WBParaSite" id="nRc.2.0.1.t26498-RA">
    <property type="protein sequence ID" value="nRc.2.0.1.t26498-RA"/>
    <property type="gene ID" value="nRc.2.0.1.g26498"/>
</dbReference>
<sequence length="93" mass="10349">MVEIGWIKTVLDKNRDTTSGSGVKIRRQISFNRLHNCKGELLAAIESKSATSENRMVTESSLGDIKGDPSWTGLRTLKKYYPVGPVYSRMSDA</sequence>